<gene>
    <name evidence="1" type="ORF">MEPE_04196</name>
</gene>
<dbReference type="EMBL" id="OAPG01000010">
    <property type="protein sequence ID" value="SNX85487.1"/>
    <property type="molecule type" value="Genomic_DNA"/>
</dbReference>
<comment type="caution">
    <text evidence="1">The sequence shown here is derived from an EMBL/GenBank/DDBJ whole genome shotgun (WGS) entry which is preliminary data.</text>
</comment>
<proteinExistence type="predicted"/>
<reference evidence="1" key="1">
    <citation type="submission" date="2023-10" db="EMBL/GenBank/DDBJ databases">
        <authorList>
            <person name="Guldener U."/>
        </authorList>
    </citation>
    <scope>NUCLEOTIDE SEQUENCE</scope>
    <source>
        <strain evidence="1">Mp4</strain>
    </source>
</reference>
<evidence type="ECO:0000313" key="2">
    <source>
        <dbReference type="Proteomes" id="UP001294444"/>
    </source>
</evidence>
<evidence type="ECO:0000313" key="1">
    <source>
        <dbReference type="EMBL" id="SNX85487.1"/>
    </source>
</evidence>
<sequence length="74" mass="8088">MWAKIKKTCLLISKAGGSHLHLLLQCNMYTNLANTSHTSSVISSALRNSSGSGKIYIGHSQGSRFKIFSEPKHN</sequence>
<accession>A0AAJ5C662</accession>
<name>A0AAJ5C662_9BASI</name>
<protein>
    <submittedName>
        <fullName evidence="1">Uncharacterized protein</fullName>
    </submittedName>
</protein>
<dbReference type="AlphaFoldDB" id="A0AAJ5C662"/>
<dbReference type="Proteomes" id="UP001294444">
    <property type="component" value="Unassembled WGS sequence"/>
</dbReference>
<keyword evidence="2" id="KW-1185">Reference proteome</keyword>
<organism evidence="1 2">
    <name type="scientific">Melanopsichium pennsylvanicum</name>
    <dbReference type="NCBI Taxonomy" id="63383"/>
    <lineage>
        <taxon>Eukaryota</taxon>
        <taxon>Fungi</taxon>
        <taxon>Dikarya</taxon>
        <taxon>Basidiomycota</taxon>
        <taxon>Ustilaginomycotina</taxon>
        <taxon>Ustilaginomycetes</taxon>
        <taxon>Ustilaginales</taxon>
        <taxon>Ustilaginaceae</taxon>
        <taxon>Melanopsichium</taxon>
    </lineage>
</organism>